<evidence type="ECO:0000256" key="2">
    <source>
        <dbReference type="SAM" id="SignalP"/>
    </source>
</evidence>
<keyword evidence="4" id="KW-1185">Reference proteome</keyword>
<organism evidence="3 4">
    <name type="scientific">Peiella sedimenti</name>
    <dbReference type="NCBI Taxonomy" id="3061083"/>
    <lineage>
        <taxon>Bacteria</taxon>
        <taxon>Pseudomonadati</taxon>
        <taxon>Pseudomonadota</taxon>
        <taxon>Alphaproteobacteria</taxon>
        <taxon>Caulobacterales</taxon>
        <taxon>Caulobacteraceae</taxon>
        <taxon>Peiella</taxon>
    </lineage>
</organism>
<accession>A0ABT8SI94</accession>
<proteinExistence type="predicted"/>
<feature type="signal peptide" evidence="2">
    <location>
        <begin position="1"/>
        <end position="28"/>
    </location>
</feature>
<keyword evidence="1" id="KW-0175">Coiled coil</keyword>
<feature type="coiled-coil region" evidence="1">
    <location>
        <begin position="30"/>
        <end position="67"/>
    </location>
</feature>
<dbReference type="EMBL" id="JAUKTR010000001">
    <property type="protein sequence ID" value="MDO1558106.1"/>
    <property type="molecule type" value="Genomic_DNA"/>
</dbReference>
<reference evidence="3" key="1">
    <citation type="submission" date="2023-07" db="EMBL/GenBank/DDBJ databases">
        <title>Brevundimonas soil sp. nov., isolated from the soil of chemical plant.</title>
        <authorList>
            <person name="Wu N."/>
        </authorList>
    </citation>
    <scope>NUCLEOTIDE SEQUENCE</scope>
    <source>
        <strain evidence="3">XZ-24</strain>
    </source>
</reference>
<protein>
    <submittedName>
        <fullName evidence="3">Uncharacterized protein</fullName>
    </submittedName>
</protein>
<dbReference type="Proteomes" id="UP001169063">
    <property type="component" value="Unassembled WGS sequence"/>
</dbReference>
<evidence type="ECO:0000256" key="1">
    <source>
        <dbReference type="SAM" id="Coils"/>
    </source>
</evidence>
<name>A0ABT8SI94_9CAUL</name>
<evidence type="ECO:0000313" key="4">
    <source>
        <dbReference type="Proteomes" id="UP001169063"/>
    </source>
</evidence>
<keyword evidence="2" id="KW-0732">Signal</keyword>
<evidence type="ECO:0000313" key="3">
    <source>
        <dbReference type="EMBL" id="MDO1558106.1"/>
    </source>
</evidence>
<feature type="chain" id="PRO_5045329939" evidence="2">
    <location>
        <begin position="29"/>
        <end position="69"/>
    </location>
</feature>
<comment type="caution">
    <text evidence="3">The sequence shown here is derived from an EMBL/GenBank/DDBJ whole genome shotgun (WGS) entry which is preliminary data.</text>
</comment>
<gene>
    <name evidence="3" type="ORF">Q0812_01515</name>
</gene>
<dbReference type="RefSeq" id="WP_302108527.1">
    <property type="nucleotide sequence ID" value="NZ_JAUKTR010000001.1"/>
</dbReference>
<sequence length="69" mass="7178">MARCPVAVAVTLAIQAAAALLWAGAAAARIDALEARVAEQAQVNERLARLEEQAKAARASLARIEARLG</sequence>